<reference evidence="3" key="2">
    <citation type="submission" date="2015-06" db="UniProtKB">
        <authorList>
            <consortium name="EnsemblPlants"/>
        </authorList>
    </citation>
    <scope>IDENTIFICATION</scope>
    <source>
        <strain evidence="3">DM1-3 516 R44</strain>
    </source>
</reference>
<accession>M1BMQ5</accession>
<dbReference type="InterPro" id="IPR032675">
    <property type="entry name" value="LRR_dom_sf"/>
</dbReference>
<evidence type="ECO:0000256" key="1">
    <source>
        <dbReference type="ARBA" id="ARBA00022821"/>
    </source>
</evidence>
<dbReference type="SUPFAM" id="SSF52047">
    <property type="entry name" value="RNI-like"/>
    <property type="match status" value="2"/>
</dbReference>
<dbReference type="InterPro" id="IPR057135">
    <property type="entry name" value="At4g27190-like_LRR"/>
</dbReference>
<proteinExistence type="predicted"/>
<dbReference type="Pfam" id="PF23247">
    <property type="entry name" value="LRR_RPS2"/>
    <property type="match status" value="4"/>
</dbReference>
<dbReference type="Gramene" id="PGSC0003DMT400048652">
    <property type="protein sequence ID" value="PGSC0003DMT400048652"/>
    <property type="gene ID" value="PGSC0003DMG400018900"/>
</dbReference>
<dbReference type="eggNOG" id="ENOG502S73Q">
    <property type="taxonomic scope" value="Eukaryota"/>
</dbReference>
<dbReference type="Gene3D" id="3.80.10.10">
    <property type="entry name" value="Ribonuclease Inhibitor"/>
    <property type="match status" value="2"/>
</dbReference>
<keyword evidence="4" id="KW-1185">Reference proteome</keyword>
<dbReference type="EnsemblPlants" id="PGSC0003DMT400048652">
    <property type="protein sequence ID" value="PGSC0003DMT400048652"/>
    <property type="gene ID" value="PGSC0003DMG400018900"/>
</dbReference>
<reference evidence="4" key="1">
    <citation type="journal article" date="2011" name="Nature">
        <title>Genome sequence and analysis of the tuber crop potato.</title>
        <authorList>
            <consortium name="The Potato Genome Sequencing Consortium"/>
        </authorList>
    </citation>
    <scope>NUCLEOTIDE SEQUENCE [LARGE SCALE GENOMIC DNA]</scope>
    <source>
        <strain evidence="4">cv. DM1-3 516 R44</strain>
    </source>
</reference>
<dbReference type="OMA" id="ENIRTIW"/>
<feature type="domain" description="Disease resistance protein At4g27190-like leucine-rich repeats" evidence="2">
    <location>
        <begin position="26"/>
        <end position="137"/>
    </location>
</feature>
<dbReference type="PANTHER" id="PTHR33463:SF198">
    <property type="entry name" value="RPP4C3"/>
    <property type="match status" value="1"/>
</dbReference>
<dbReference type="InParanoid" id="M1BMQ5"/>
<evidence type="ECO:0000313" key="3">
    <source>
        <dbReference type="EnsemblPlants" id="PGSC0003DMT400048652"/>
    </source>
</evidence>
<feature type="domain" description="Disease resistance protein At4g27190-like leucine-rich repeats" evidence="2">
    <location>
        <begin position="337"/>
        <end position="456"/>
    </location>
</feature>
<dbReference type="HOGENOM" id="CLU_437088_0_0_1"/>
<evidence type="ECO:0000313" key="4">
    <source>
        <dbReference type="Proteomes" id="UP000011115"/>
    </source>
</evidence>
<dbReference type="AlphaFoldDB" id="M1BMQ5"/>
<protein>
    <submittedName>
        <fullName evidence="3">Cc-nbs-lrr resistance protein</fullName>
    </submittedName>
</protein>
<keyword evidence="1" id="KW-0611">Plant defense</keyword>
<dbReference type="PANTHER" id="PTHR33463">
    <property type="entry name" value="NB-ARC DOMAIN-CONTAINING PROTEIN-RELATED"/>
    <property type="match status" value="1"/>
</dbReference>
<organism evidence="3 4">
    <name type="scientific">Solanum tuberosum</name>
    <name type="common">Potato</name>
    <dbReference type="NCBI Taxonomy" id="4113"/>
    <lineage>
        <taxon>Eukaryota</taxon>
        <taxon>Viridiplantae</taxon>
        <taxon>Streptophyta</taxon>
        <taxon>Embryophyta</taxon>
        <taxon>Tracheophyta</taxon>
        <taxon>Spermatophyta</taxon>
        <taxon>Magnoliopsida</taxon>
        <taxon>eudicotyledons</taxon>
        <taxon>Gunneridae</taxon>
        <taxon>Pentapetalae</taxon>
        <taxon>asterids</taxon>
        <taxon>lamiids</taxon>
        <taxon>Solanales</taxon>
        <taxon>Solanaceae</taxon>
        <taxon>Solanoideae</taxon>
        <taxon>Solaneae</taxon>
        <taxon>Solanum</taxon>
    </lineage>
</organism>
<feature type="domain" description="Disease resistance protein At4g27190-like leucine-rich repeats" evidence="2">
    <location>
        <begin position="164"/>
        <end position="290"/>
    </location>
</feature>
<dbReference type="Proteomes" id="UP000011115">
    <property type="component" value="Unassembled WGS sequence"/>
</dbReference>
<sequence>MQQTLILGSLQVSCPNLKWLYIGGANNISDLCSHQLPTDYLSKLEILEVHDCGKLRNLMSPSVAKGLLNLRELEIENCQSMEEVITKGEGAMALYPLLKELKLIGLPKLGHFFMTECTLEIPFLKVVLIYDCPEMKTFVQGISVSLESDDEVKVMFNSKVFCPNLEELRISMAQSISDLCSYQLPTPYFSKLVALKVDNCSKLRNLMSQSVAIGLRNLRRLKIEDCHSMEEVIREEEQQGEGIMTLFPLLEQLKHKGLPTLRHFFLTEHALQIPFLKKVKIYGCPEMKTFVQQRFVSTPSLESVNCDEEMKVDDLNKAMFNSKVSCPNLERLCIDGANNMSALFSHQLPTPYLSKLEILEVHNCGKLRNLMSPSVAKGLLNLEELEIENCQSMEELITKGEGVMTLFPLLKELKLTGLPKLGHFFLTECTLEVFCPNLKQLYISGANNINALFSYQLPTAYFSKLELLQVSCCENLRNLMSQSVASGLLKLRELMIQHCQSIENVITEEEQQGEGIMTLFPLLGKLQLRYLPKLGYFFLTEHALKFPFLKEVKIYSCPEMKTFV</sequence>
<name>M1BMQ5_SOLTU</name>
<evidence type="ECO:0000259" key="2">
    <source>
        <dbReference type="Pfam" id="PF23247"/>
    </source>
</evidence>
<dbReference type="PaxDb" id="4113-PGSC0003DMT400048652"/>
<dbReference type="InterPro" id="IPR050905">
    <property type="entry name" value="Plant_NBS-LRR"/>
</dbReference>
<feature type="domain" description="Disease resistance protein At4g27190-like leucine-rich repeats" evidence="2">
    <location>
        <begin position="457"/>
        <end position="562"/>
    </location>
</feature>